<evidence type="ECO:0000256" key="2">
    <source>
        <dbReference type="PIRSR" id="PIRSR637460-2"/>
    </source>
</evidence>
<evidence type="ECO:0000256" key="4">
    <source>
        <dbReference type="SAM" id="SignalP"/>
    </source>
</evidence>
<comment type="caution">
    <text evidence="6">The sequence shown here is derived from an EMBL/GenBank/DDBJ whole genome shotgun (WGS) entry which is preliminary data.</text>
</comment>
<accession>M0QH82</accession>
<dbReference type="Pfam" id="PF13472">
    <property type="entry name" value="Lipase_GDSL_2"/>
    <property type="match status" value="1"/>
</dbReference>
<feature type="signal peptide" evidence="4">
    <location>
        <begin position="1"/>
        <end position="27"/>
    </location>
</feature>
<organism evidence="6 7">
    <name type="scientific">Gordonia soli NBRC 108243</name>
    <dbReference type="NCBI Taxonomy" id="1223545"/>
    <lineage>
        <taxon>Bacteria</taxon>
        <taxon>Bacillati</taxon>
        <taxon>Actinomycetota</taxon>
        <taxon>Actinomycetes</taxon>
        <taxon>Mycobacteriales</taxon>
        <taxon>Gordoniaceae</taxon>
        <taxon>Gordonia</taxon>
    </lineage>
</organism>
<dbReference type="InterPro" id="IPR013830">
    <property type="entry name" value="SGNH_hydro"/>
</dbReference>
<dbReference type="RefSeq" id="WP_007619734.1">
    <property type="nucleotide sequence ID" value="NZ_BANX01000011.1"/>
</dbReference>
<dbReference type="STRING" id="1223545.GS4_11_02610"/>
<dbReference type="InterPro" id="IPR037460">
    <property type="entry name" value="SEST-like"/>
</dbReference>
<sequence length="302" mass="30927">MRWRRVLVAVSAGAVLVVAGCSSGSPAPGPTGSSPSRTGPSTSASAVAPEGGYVNLGDSFSAGTGVTPTVDDSPVFCLRSQRNFAHVLAEGLGRPVVDVSCGGADTTDFTRSQFYGVAPQLDAVKADTRLVTLMIGGNDSDVYAGAIRACSDVAAADPTGSPCQAANGSRFTDIVTGRTGPDVTAALRAVHERAPQARVIVVGYPWLLPPSGGCYPTMRVAAGDVPYLRDLQSTLNATIADAARETGTTFVDMSRVSEGHDACSGEADRWVEPQVGARTTVPVHPNAAGQRAIADQVRAVLG</sequence>
<keyword evidence="4" id="KW-0732">Signal</keyword>
<gene>
    <name evidence="6" type="ORF">GS4_11_02610</name>
</gene>
<dbReference type="eggNOG" id="COG2755">
    <property type="taxonomic scope" value="Bacteria"/>
</dbReference>
<keyword evidence="7" id="KW-1185">Reference proteome</keyword>
<evidence type="ECO:0000313" key="7">
    <source>
        <dbReference type="Proteomes" id="UP000011666"/>
    </source>
</evidence>
<dbReference type="SUPFAM" id="SSF52266">
    <property type="entry name" value="SGNH hydrolase"/>
    <property type="match status" value="1"/>
</dbReference>
<dbReference type="AlphaFoldDB" id="M0QH82"/>
<dbReference type="Proteomes" id="UP000011666">
    <property type="component" value="Unassembled WGS sequence"/>
</dbReference>
<feature type="domain" description="SGNH hydrolase-type esterase" evidence="5">
    <location>
        <begin position="56"/>
        <end position="292"/>
    </location>
</feature>
<proteinExistence type="predicted"/>
<evidence type="ECO:0000259" key="5">
    <source>
        <dbReference type="Pfam" id="PF13472"/>
    </source>
</evidence>
<dbReference type="EMBL" id="BANX01000011">
    <property type="protein sequence ID" value="GAC67990.1"/>
    <property type="molecule type" value="Genomic_DNA"/>
</dbReference>
<evidence type="ECO:0000256" key="1">
    <source>
        <dbReference type="PIRSR" id="PIRSR637460-1"/>
    </source>
</evidence>
<feature type="active site" description="Nucleophile" evidence="1">
    <location>
        <position position="59"/>
    </location>
</feature>
<dbReference type="PANTHER" id="PTHR37981:SF1">
    <property type="entry name" value="SGNH HYDROLASE-TYPE ESTERASE DOMAIN-CONTAINING PROTEIN"/>
    <property type="match status" value="1"/>
</dbReference>
<protein>
    <submittedName>
        <fullName evidence="6">Putative esterase</fullName>
    </submittedName>
</protein>
<name>M0QH82_9ACTN</name>
<dbReference type="CDD" id="cd01823">
    <property type="entry name" value="SEST_like"/>
    <property type="match status" value="1"/>
</dbReference>
<reference evidence="6 7" key="1">
    <citation type="submission" date="2013-01" db="EMBL/GenBank/DDBJ databases">
        <title>Whole genome shotgun sequence of Gordonia soli NBRC 108243.</title>
        <authorList>
            <person name="Isaki-Nakamura S."/>
            <person name="Hosoyama A."/>
            <person name="Tsuchikane K."/>
            <person name="Ando Y."/>
            <person name="Baba S."/>
            <person name="Ohji S."/>
            <person name="Hamada M."/>
            <person name="Tamura T."/>
            <person name="Yamazoe A."/>
            <person name="Yamazaki S."/>
            <person name="Fujita N."/>
        </authorList>
    </citation>
    <scope>NUCLEOTIDE SEQUENCE [LARGE SCALE GENOMIC DNA]</scope>
    <source>
        <strain evidence="6 7">NBRC 108243</strain>
    </source>
</reference>
<evidence type="ECO:0000256" key="3">
    <source>
        <dbReference type="SAM" id="MobiDB-lite"/>
    </source>
</evidence>
<dbReference type="GO" id="GO:0004806">
    <property type="term" value="F:triacylglycerol lipase activity"/>
    <property type="evidence" value="ECO:0007669"/>
    <property type="project" value="TreeGrafter"/>
</dbReference>
<dbReference type="PANTHER" id="PTHR37981">
    <property type="entry name" value="LIPASE 2"/>
    <property type="match status" value="1"/>
</dbReference>
<dbReference type="Gene3D" id="3.40.50.1110">
    <property type="entry name" value="SGNH hydrolase"/>
    <property type="match status" value="1"/>
</dbReference>
<dbReference type="GO" id="GO:0019433">
    <property type="term" value="P:triglyceride catabolic process"/>
    <property type="evidence" value="ECO:0007669"/>
    <property type="project" value="TreeGrafter"/>
</dbReference>
<feature type="disulfide bond" evidence="2">
    <location>
        <begin position="214"/>
        <end position="263"/>
    </location>
</feature>
<feature type="compositionally biased region" description="Low complexity" evidence="3">
    <location>
        <begin position="23"/>
        <end position="46"/>
    </location>
</feature>
<evidence type="ECO:0000313" key="6">
    <source>
        <dbReference type="EMBL" id="GAC67990.1"/>
    </source>
</evidence>
<feature type="chain" id="PRO_5039272254" evidence="4">
    <location>
        <begin position="28"/>
        <end position="302"/>
    </location>
</feature>
<feature type="active site" evidence="1">
    <location>
        <position position="284"/>
    </location>
</feature>
<feature type="disulfide bond" evidence="2">
    <location>
        <begin position="150"/>
        <end position="163"/>
    </location>
</feature>
<dbReference type="InterPro" id="IPR036514">
    <property type="entry name" value="SGNH_hydro_sf"/>
</dbReference>
<feature type="disulfide bond" evidence="2">
    <location>
        <begin position="77"/>
        <end position="101"/>
    </location>
</feature>
<feature type="region of interest" description="Disordered" evidence="3">
    <location>
        <begin position="23"/>
        <end position="48"/>
    </location>
</feature>
<keyword evidence="2" id="KW-1015">Disulfide bond</keyword>
<dbReference type="PROSITE" id="PS51257">
    <property type="entry name" value="PROKAR_LIPOPROTEIN"/>
    <property type="match status" value="1"/>
</dbReference>